<proteinExistence type="predicted"/>
<dbReference type="Proteomes" id="UP000281553">
    <property type="component" value="Unassembled WGS sequence"/>
</dbReference>
<dbReference type="AlphaFoldDB" id="A0A3P7RIB7"/>
<dbReference type="EMBL" id="UYRU01098669">
    <property type="protein sequence ID" value="VDN40449.1"/>
    <property type="molecule type" value="Genomic_DNA"/>
</dbReference>
<keyword evidence="2" id="KW-1185">Reference proteome</keyword>
<evidence type="ECO:0000313" key="2">
    <source>
        <dbReference type="Proteomes" id="UP000281553"/>
    </source>
</evidence>
<reference evidence="1 2" key="1">
    <citation type="submission" date="2018-11" db="EMBL/GenBank/DDBJ databases">
        <authorList>
            <consortium name="Pathogen Informatics"/>
        </authorList>
    </citation>
    <scope>NUCLEOTIDE SEQUENCE [LARGE SCALE GENOMIC DNA]</scope>
</reference>
<name>A0A3P7RIB7_DIBLA</name>
<protein>
    <submittedName>
        <fullName evidence="1">Uncharacterized protein</fullName>
    </submittedName>
</protein>
<sequence>MLSSRIHEHKRAARRGDALSQVAAHTYETGYEFNFAAARVVAHAGIKTGRELVEAWAWASDEDAANRFIDMAPAYIALCRPLRADGTGG</sequence>
<organism evidence="1 2">
    <name type="scientific">Dibothriocephalus latus</name>
    <name type="common">Fish tapeworm</name>
    <name type="synonym">Diphyllobothrium latum</name>
    <dbReference type="NCBI Taxonomy" id="60516"/>
    <lineage>
        <taxon>Eukaryota</taxon>
        <taxon>Metazoa</taxon>
        <taxon>Spiralia</taxon>
        <taxon>Lophotrochozoa</taxon>
        <taxon>Platyhelminthes</taxon>
        <taxon>Cestoda</taxon>
        <taxon>Eucestoda</taxon>
        <taxon>Diphyllobothriidea</taxon>
        <taxon>Diphyllobothriidae</taxon>
        <taxon>Dibothriocephalus</taxon>
    </lineage>
</organism>
<evidence type="ECO:0000313" key="1">
    <source>
        <dbReference type="EMBL" id="VDN40449.1"/>
    </source>
</evidence>
<gene>
    <name evidence="1" type="ORF">DILT_LOCUS18243</name>
</gene>
<accession>A0A3P7RIB7</accession>